<dbReference type="PANTHER" id="PTHR31636">
    <property type="entry name" value="OSJNBA0084A10.13 PROTEIN-RELATED"/>
    <property type="match status" value="1"/>
</dbReference>
<evidence type="ECO:0000256" key="5">
    <source>
        <dbReference type="PROSITE-ProRule" id="PRU01191"/>
    </source>
</evidence>
<protein>
    <recommendedName>
        <fullName evidence="8">Nodulation-signaling pathway 2 protein-like</fullName>
    </recommendedName>
</protein>
<reference evidence="6 7" key="1">
    <citation type="journal article" date="2023" name="G3 (Bethesda)">
        <title>A haplotype-resolved chromosome-scale genome for Quercus rubra L. provides insights into the genetics of adaptive traits for red oak species.</title>
        <authorList>
            <person name="Kapoor B."/>
            <person name="Jenkins J."/>
            <person name="Schmutz J."/>
            <person name="Zhebentyayeva T."/>
            <person name="Kuelheim C."/>
            <person name="Coggeshall M."/>
            <person name="Heim C."/>
            <person name="Lasky J.R."/>
            <person name="Leites L."/>
            <person name="Islam-Faridi N."/>
            <person name="Romero-Severson J."/>
            <person name="DeLeo V.L."/>
            <person name="Lucas S.M."/>
            <person name="Lazic D."/>
            <person name="Gailing O."/>
            <person name="Carlson J."/>
            <person name="Staton M."/>
        </authorList>
    </citation>
    <scope>NUCLEOTIDE SEQUENCE [LARGE SCALE GENOMIC DNA]</scope>
    <source>
        <strain evidence="6">Pseudo-F2</strain>
    </source>
</reference>
<comment type="caution">
    <text evidence="6">The sequence shown here is derived from an EMBL/GenBank/DDBJ whole genome shotgun (WGS) entry which is preliminary data.</text>
</comment>
<evidence type="ECO:0000256" key="1">
    <source>
        <dbReference type="ARBA" id="ARBA00004123"/>
    </source>
</evidence>
<keyword evidence="2" id="KW-0805">Transcription regulation</keyword>
<dbReference type="PROSITE" id="PS50985">
    <property type="entry name" value="GRAS"/>
    <property type="match status" value="1"/>
</dbReference>
<comment type="caution">
    <text evidence="5">Lacks conserved residue(s) required for the propagation of feature annotation.</text>
</comment>
<evidence type="ECO:0000256" key="2">
    <source>
        <dbReference type="ARBA" id="ARBA00023015"/>
    </source>
</evidence>
<dbReference type="Proteomes" id="UP001324115">
    <property type="component" value="Unassembled WGS sequence"/>
</dbReference>
<evidence type="ECO:0000313" key="6">
    <source>
        <dbReference type="EMBL" id="KAK4582331.1"/>
    </source>
</evidence>
<name>A0AAN7EY15_QUERU</name>
<dbReference type="Pfam" id="PF03514">
    <property type="entry name" value="GRAS"/>
    <property type="match status" value="1"/>
</dbReference>
<organism evidence="6 7">
    <name type="scientific">Quercus rubra</name>
    <name type="common">Northern red oak</name>
    <name type="synonym">Quercus borealis</name>
    <dbReference type="NCBI Taxonomy" id="3512"/>
    <lineage>
        <taxon>Eukaryota</taxon>
        <taxon>Viridiplantae</taxon>
        <taxon>Streptophyta</taxon>
        <taxon>Embryophyta</taxon>
        <taxon>Tracheophyta</taxon>
        <taxon>Spermatophyta</taxon>
        <taxon>Magnoliopsida</taxon>
        <taxon>eudicotyledons</taxon>
        <taxon>Gunneridae</taxon>
        <taxon>Pentapetalae</taxon>
        <taxon>rosids</taxon>
        <taxon>fabids</taxon>
        <taxon>Fagales</taxon>
        <taxon>Fagaceae</taxon>
        <taxon>Quercus</taxon>
    </lineage>
</organism>
<evidence type="ECO:0008006" key="8">
    <source>
        <dbReference type="Google" id="ProtNLM"/>
    </source>
</evidence>
<dbReference type="InterPro" id="IPR005202">
    <property type="entry name" value="TF_GRAS"/>
</dbReference>
<keyword evidence="7" id="KW-1185">Reference proteome</keyword>
<accession>A0AAN7EY15</accession>
<comment type="subcellular location">
    <subcellularLocation>
        <location evidence="1">Nucleus</location>
    </subcellularLocation>
</comment>
<dbReference type="SMR" id="A0AAN7EY15"/>
<feature type="region of interest" description="SAW" evidence="5">
    <location>
        <begin position="330"/>
        <end position="402"/>
    </location>
</feature>
<gene>
    <name evidence="6" type="ORF">RGQ29_025493</name>
</gene>
<dbReference type="GO" id="GO:0005634">
    <property type="term" value="C:nucleus"/>
    <property type="evidence" value="ECO:0007669"/>
    <property type="project" value="UniProtKB-SubCell"/>
</dbReference>
<keyword evidence="4" id="KW-0539">Nucleus</keyword>
<evidence type="ECO:0000313" key="7">
    <source>
        <dbReference type="Proteomes" id="UP001324115"/>
    </source>
</evidence>
<keyword evidence="3" id="KW-0804">Transcription</keyword>
<dbReference type="AlphaFoldDB" id="A0AAN7EY15"/>
<evidence type="ECO:0000256" key="3">
    <source>
        <dbReference type="ARBA" id="ARBA00023163"/>
    </source>
</evidence>
<comment type="similarity">
    <text evidence="5">Belongs to the GRAS family.</text>
</comment>
<feature type="short sequence motif" description="VHIID" evidence="5">
    <location>
        <begin position="132"/>
        <end position="136"/>
    </location>
</feature>
<dbReference type="EMBL" id="JAXUIC010000007">
    <property type="protein sequence ID" value="KAK4582331.1"/>
    <property type="molecule type" value="Genomic_DNA"/>
</dbReference>
<evidence type="ECO:0000256" key="4">
    <source>
        <dbReference type="ARBA" id="ARBA00023242"/>
    </source>
</evidence>
<proteinExistence type="inferred from homology"/>
<sequence>MISESLLTDVVSLQSSLTLPGEDMEIDNQLSLFHLLKAYGEALEKDQRELGQVILRRISEKGCPVGKTLERLAFYLSQDSEINQGENLKQESLKNFKAAFHALYQALPDEKFAHFAANSAILEAIPDDVETIHIVDFGMGEGVQWPPMMEAIAHQDKTLKLTSLKWEEEDCNGAPLWKFEKTKRRLYDQARAFGLKLKVEEMGIDDLVSELKAKRGGRREWLVFNCMVGLPYMGRVRNRSLVTEFLRVAKELIANSANCSTIHKGIIAFGDGDACEKMKNCSDFESFFEGNLVHYQALLESLEMNFPFNFTEARVALECLFVAPYISSLAWFQRWEEIREGCHLEAGLGLVGRRLSKDIFMEAREMVEEGEDKYGVKIEGQIGNEMVLEWKRNTIVRISTCTNHS</sequence>